<evidence type="ECO:0000256" key="1">
    <source>
        <dbReference type="SAM" id="SignalP"/>
    </source>
</evidence>
<keyword evidence="1" id="KW-0732">Signal</keyword>
<organism evidence="2 3">
    <name type="scientific">Parabacteroides faecalis</name>
    <dbReference type="NCBI Taxonomy" id="2924040"/>
    <lineage>
        <taxon>Bacteria</taxon>
        <taxon>Pseudomonadati</taxon>
        <taxon>Bacteroidota</taxon>
        <taxon>Bacteroidia</taxon>
        <taxon>Bacteroidales</taxon>
        <taxon>Tannerellaceae</taxon>
        <taxon>Parabacteroides</taxon>
    </lineage>
</organism>
<dbReference type="EMBL" id="JAKZMM010000006">
    <property type="protein sequence ID" value="MCJ2379683.1"/>
    <property type="molecule type" value="Genomic_DNA"/>
</dbReference>
<reference evidence="2 3" key="1">
    <citation type="submission" date="2022-03" db="EMBL/GenBank/DDBJ databases">
        <title>Parabacteroides sp. nov. isolated from swine feces.</title>
        <authorList>
            <person name="Bak J.E."/>
        </authorList>
    </citation>
    <scope>NUCLEOTIDE SEQUENCE [LARGE SCALE GENOMIC DNA]</scope>
    <source>
        <strain evidence="2 3">AGMB00274</strain>
    </source>
</reference>
<protein>
    <submittedName>
        <fullName evidence="2">Uncharacterized protein</fullName>
    </submittedName>
</protein>
<sequence>MKHWVCRGRWLLLGLLLAGGLQAQDKLLKTRDAQITLNEQGYYASIQVNQQEILQGKQYPVVSVGTDGKMILPTSMKASGNQLKLTMADGGKITLRYKESDACIRLEAVSVPQQYDVLVFGPVGVKIDDVVGEVVGVAQGDGLAFGMQALNIKTTAGIPDGYVESIAEQFNYTGEPTSLSVSTLLGYKQAATKTTDGTVFQLAARRRDREEFRQVQQIKQSWTLPVEGEDGPIKGAAVGLFGCKQADALERIGEIEVAEGLPHPMLNGEWAKMSRESMKSYLISDFTEKNFDQTLAKAQIAGFDYVYHEGPFLDWGHFNWNPNFAAEGDAGVKKMVDKAKALGIGVGVHTLSNFTTTNDAYVTPVPSKHLLKQGKLTLVSPINSEQTDILIQKSELFAMPLTLNALQIEDELISFGSVEDKGGQMLLKGCKRGAWGTTAAAHDVKQPLYKLWDYPYKTLFPDLTLQDAFSDRLAEIMNKTGICQISFDGLEGCSYTGQDEYAMSRFVTRFFNQVNHPLRNDASRLSHNTWHIHTYTNWGEPWGEAMRTGQVESRIKNQAFYQRNLFPRMLGWFLIRLADRRQECTSLEDLEWAMSEAAGFDAGYGMTIRSNTFRRHGQIDRLLQAIHDWDYLREQQAFTEEQKARLRDPLTEWHLEKLDEKNFNLYPLYISKHFTCNLGEMQPGQPGGSDWSWTTPYEGPFAIRLKVDGDGTIKDPKFTTPNGVIKFPCEISDRQYLLYTFDGKAVVTDKNYNVIEEVQPEGVSHIPSGSSAVSFSCESLGEDPVDVIIRYITKGTPEKITVQ</sequence>
<evidence type="ECO:0000313" key="2">
    <source>
        <dbReference type="EMBL" id="MCJ2379683.1"/>
    </source>
</evidence>
<feature type="signal peptide" evidence="1">
    <location>
        <begin position="1"/>
        <end position="23"/>
    </location>
</feature>
<evidence type="ECO:0000313" key="3">
    <source>
        <dbReference type="Proteomes" id="UP001165444"/>
    </source>
</evidence>
<feature type="chain" id="PRO_5046939153" evidence="1">
    <location>
        <begin position="24"/>
        <end position="803"/>
    </location>
</feature>
<gene>
    <name evidence="2" type="ORF">MUN53_03520</name>
</gene>
<name>A0ABT0BYM6_9BACT</name>
<keyword evidence="3" id="KW-1185">Reference proteome</keyword>
<proteinExistence type="predicted"/>
<comment type="caution">
    <text evidence="2">The sequence shown here is derived from an EMBL/GenBank/DDBJ whole genome shotgun (WGS) entry which is preliminary data.</text>
</comment>
<accession>A0ABT0BYM6</accession>
<dbReference type="Proteomes" id="UP001165444">
    <property type="component" value="Unassembled WGS sequence"/>
</dbReference>
<dbReference type="RefSeq" id="WP_243323427.1">
    <property type="nucleotide sequence ID" value="NZ_JAKZMM010000006.1"/>
</dbReference>